<evidence type="ECO:0000313" key="22">
    <source>
        <dbReference type="Proteomes" id="UP001168167"/>
    </source>
</evidence>
<evidence type="ECO:0000256" key="14">
    <source>
        <dbReference type="ARBA" id="ARBA00049255"/>
    </source>
</evidence>
<feature type="domain" description="FDX-ACB" evidence="19">
    <location>
        <begin position="703"/>
        <end position="793"/>
    </location>
</feature>
<evidence type="ECO:0000256" key="11">
    <source>
        <dbReference type="ARBA" id="ARBA00022884"/>
    </source>
</evidence>
<dbReference type="GO" id="GO:0004826">
    <property type="term" value="F:phenylalanine-tRNA ligase activity"/>
    <property type="evidence" value="ECO:0007669"/>
    <property type="project" value="UniProtKB-EC"/>
</dbReference>
<feature type="compositionally biased region" description="Polar residues" evidence="17">
    <location>
        <begin position="476"/>
        <end position="485"/>
    </location>
</feature>
<dbReference type="SMART" id="SM00874">
    <property type="entry name" value="B5"/>
    <property type="match status" value="1"/>
</dbReference>
<dbReference type="Gene3D" id="3.30.70.380">
    <property type="entry name" value="Ferrodoxin-fold anticodon-binding domain"/>
    <property type="match status" value="1"/>
</dbReference>
<dbReference type="SMART" id="SM00896">
    <property type="entry name" value="FDX-ACB"/>
    <property type="match status" value="1"/>
</dbReference>
<dbReference type="EMBL" id="JANQAO010000002">
    <property type="protein sequence ID" value="MDM5147504.1"/>
    <property type="molecule type" value="Genomic_DNA"/>
</dbReference>
<organism evidence="21 22">
    <name type="scientific">Candidatus Doriopsillibacter californiensis</name>
    <dbReference type="NCBI Taxonomy" id="2970740"/>
    <lineage>
        <taxon>Bacteria</taxon>
        <taxon>Pseudomonadati</taxon>
        <taxon>Pseudomonadota</taxon>
        <taxon>Gammaproteobacteria</taxon>
        <taxon>Candidatus Tethybacterales</taxon>
        <taxon>Candidatus Persebacteraceae</taxon>
        <taxon>Candidatus Doriopsillibacter</taxon>
    </lineage>
</organism>
<gene>
    <name evidence="15 21" type="primary">pheT</name>
    <name evidence="21" type="ORF">NQX30_03850</name>
</gene>
<dbReference type="InterPro" id="IPR005146">
    <property type="entry name" value="B3/B4_tRNA-bd"/>
</dbReference>
<sequence>MKISRHWLQTFCTGPLPANAELAACLTNRGFEVDLYEPAAIADGLYAGRILEIAPHPNADNLNCCKVDVGDSKPLDIVCGAPNVATEVVVVVAKPGARIGNTILQKRDVRGVESNGMLCSAKELGVGIDGDGILLLDSEEIAVGELLNEYLHLSDTIFDISITPNRGDCLSHLGMVREVVAVANLPPPTIDNPHHADIDDTVAVRIDGGASEACPYYGCIVIRNVDARRPSPWWLRTLLERCGLRSISAAVDVTNYVMLALGQPLHAFDLDKIANSIRVRFADDDEKLTLLDGTKACCNTDTLLVADEQQGLALGGIMGGMSSMVSDTTTNILLEGAFFSPQVVRGRTRQYGINSEAAFRFERGVDRHIAPQGLALGARLIKQICGGQAGPLQSSGAGSTLVSNIVVSGAHIRSLIGVPDIDTTTAADYLSALSIPVNVNGDILTVSPPSWRFDLERDVDVVEEVARSWGYDKLPETTSTGNSKMLPQPPQPYTSTKMRRRLASLGFSEAITYAFVPLHWEKLLGQATPVQLQNPISEDMSVMRTTLLGGLLDRALFNQRRQRERLRLFEIGRCFFSNENDDWTHQQPLMLAGVVVGNMQAPQWAEKARAADFFDIKGWLEFLLRDCPGVRFEADRTHTTLHPYQAVRITADINDTTVVIGTAGVLHPAITAELGFTEAPLVFELSLQALNNIRQLPQAVAVSPLPLVRRDLSVTAAANLTAAQLLECIHKEATKLPIINISLFDCYESDNIKKCYGVRLHMQGTNANLTDNDINLALEKVVNALEKTGFSLRQEG</sequence>
<evidence type="ECO:0000256" key="8">
    <source>
        <dbReference type="ARBA" id="ARBA00022741"/>
    </source>
</evidence>
<evidence type="ECO:0000256" key="16">
    <source>
        <dbReference type="PROSITE-ProRule" id="PRU00209"/>
    </source>
</evidence>
<feature type="domain" description="B5" evidence="20">
    <location>
        <begin position="400"/>
        <end position="476"/>
    </location>
</feature>
<evidence type="ECO:0000256" key="6">
    <source>
        <dbReference type="ARBA" id="ARBA00022598"/>
    </source>
</evidence>
<dbReference type="InterPro" id="IPR005147">
    <property type="entry name" value="tRNA_synthase_B5-dom"/>
</dbReference>
<evidence type="ECO:0000313" key="21">
    <source>
        <dbReference type="EMBL" id="MDM5147504.1"/>
    </source>
</evidence>
<keyword evidence="4 15" id="KW-0963">Cytoplasm</keyword>
<feature type="binding site" evidence="15">
    <location>
        <position position="463"/>
    </location>
    <ligand>
        <name>Mg(2+)</name>
        <dbReference type="ChEBI" id="CHEBI:18420"/>
        <note>shared with alpha subunit</note>
    </ligand>
</feature>
<feature type="binding site" evidence="15">
    <location>
        <position position="464"/>
    </location>
    <ligand>
        <name>Mg(2+)</name>
        <dbReference type="ChEBI" id="CHEBI:18420"/>
        <note>shared with alpha subunit</note>
    </ligand>
</feature>
<evidence type="ECO:0000256" key="5">
    <source>
        <dbReference type="ARBA" id="ARBA00022555"/>
    </source>
</evidence>
<dbReference type="SUPFAM" id="SSF46955">
    <property type="entry name" value="Putative DNA-binding domain"/>
    <property type="match status" value="1"/>
</dbReference>
<dbReference type="SUPFAM" id="SSF55681">
    <property type="entry name" value="Class II aaRS and biotin synthetases"/>
    <property type="match status" value="1"/>
</dbReference>
<dbReference type="Gene3D" id="2.40.50.140">
    <property type="entry name" value="Nucleic acid-binding proteins"/>
    <property type="match status" value="1"/>
</dbReference>
<dbReference type="InterPro" id="IPR002547">
    <property type="entry name" value="tRNA-bd_dom"/>
</dbReference>
<dbReference type="EC" id="6.1.1.20" evidence="15"/>
<keyword evidence="11 16" id="KW-0694">RNA-binding</keyword>
<dbReference type="PANTHER" id="PTHR10947">
    <property type="entry name" value="PHENYLALANYL-TRNA SYNTHETASE BETA CHAIN AND LEUCINE-RICH REPEAT-CONTAINING PROTEIN 47"/>
    <property type="match status" value="1"/>
</dbReference>
<dbReference type="Pfam" id="PF01588">
    <property type="entry name" value="tRNA_bind"/>
    <property type="match status" value="1"/>
</dbReference>
<dbReference type="InterPro" id="IPR020825">
    <property type="entry name" value="Phe-tRNA_synthase-like_B3/B4"/>
</dbReference>
<dbReference type="PROSITE" id="PS51447">
    <property type="entry name" value="FDX_ACB"/>
    <property type="match status" value="1"/>
</dbReference>
<dbReference type="NCBIfam" id="TIGR00472">
    <property type="entry name" value="pheT_bact"/>
    <property type="match status" value="1"/>
</dbReference>
<evidence type="ECO:0000259" key="20">
    <source>
        <dbReference type="PROSITE" id="PS51483"/>
    </source>
</evidence>
<evidence type="ECO:0000256" key="15">
    <source>
        <dbReference type="HAMAP-Rule" id="MF_00283"/>
    </source>
</evidence>
<evidence type="ECO:0000256" key="2">
    <source>
        <dbReference type="ARBA" id="ARBA00008653"/>
    </source>
</evidence>
<evidence type="ECO:0000256" key="3">
    <source>
        <dbReference type="ARBA" id="ARBA00011209"/>
    </source>
</evidence>
<feature type="region of interest" description="Disordered" evidence="17">
    <location>
        <begin position="473"/>
        <end position="494"/>
    </location>
</feature>
<keyword evidence="22" id="KW-1185">Reference proteome</keyword>
<dbReference type="InterPro" id="IPR041616">
    <property type="entry name" value="PheRS_beta_core"/>
</dbReference>
<comment type="subcellular location">
    <subcellularLocation>
        <location evidence="1 15">Cytoplasm</location>
    </subcellularLocation>
</comment>
<dbReference type="InterPro" id="IPR005121">
    <property type="entry name" value="Fdx_antiC-bd"/>
</dbReference>
<proteinExistence type="inferred from homology"/>
<feature type="binding site" evidence="15">
    <location>
        <position position="454"/>
    </location>
    <ligand>
        <name>Mg(2+)</name>
        <dbReference type="ChEBI" id="CHEBI:18420"/>
        <note>shared with alpha subunit</note>
    </ligand>
</feature>
<comment type="similarity">
    <text evidence="2 15">Belongs to the phenylalanyl-tRNA synthetase beta subunit family. Type 1 subfamily.</text>
</comment>
<comment type="subunit">
    <text evidence="3 15">Tetramer of two alpha and two beta subunits.</text>
</comment>
<dbReference type="Pfam" id="PF03484">
    <property type="entry name" value="B5"/>
    <property type="match status" value="1"/>
</dbReference>
<dbReference type="Proteomes" id="UP001168167">
    <property type="component" value="Unassembled WGS sequence"/>
</dbReference>
<dbReference type="InterPro" id="IPR012340">
    <property type="entry name" value="NA-bd_OB-fold"/>
</dbReference>
<feature type="binding site" evidence="15">
    <location>
        <position position="460"/>
    </location>
    <ligand>
        <name>Mg(2+)</name>
        <dbReference type="ChEBI" id="CHEBI:18420"/>
        <note>shared with alpha subunit</note>
    </ligand>
</feature>
<reference evidence="21" key="2">
    <citation type="journal article" date="2023" name="Microbiome">
        <title>Synthase-selected sorting approach identifies a beta-lactone synthase in a nudibranch symbiotic bacterium.</title>
        <authorList>
            <person name="Dzunkova M."/>
            <person name="La Clair J.J."/>
            <person name="Tyml T."/>
            <person name="Doud D."/>
            <person name="Schulz F."/>
            <person name="Piquer-Esteban S."/>
            <person name="Porcel Sanchis D."/>
            <person name="Osborn A."/>
            <person name="Robinson D."/>
            <person name="Louie K.B."/>
            <person name="Bowen B.P."/>
            <person name="Bowers R.M."/>
            <person name="Lee J."/>
            <person name="Arnau V."/>
            <person name="Diaz-Villanueva W."/>
            <person name="Stepanauskas R."/>
            <person name="Gosliner T."/>
            <person name="Date S.V."/>
            <person name="Northen T.R."/>
            <person name="Cheng J.F."/>
            <person name="Burkart M.D."/>
            <person name="Woyke T."/>
        </authorList>
    </citation>
    <scope>NUCLEOTIDE SEQUENCE</scope>
    <source>
        <strain evidence="21">Df01</strain>
    </source>
</reference>
<name>A0ABT7QLD1_9GAMM</name>
<keyword evidence="10 15" id="KW-0460">Magnesium</keyword>
<dbReference type="SUPFAM" id="SSF56037">
    <property type="entry name" value="PheT/TilS domain"/>
    <property type="match status" value="1"/>
</dbReference>
<dbReference type="InterPro" id="IPR004532">
    <property type="entry name" value="Phe-tRNA-ligase_IIc_bsu_bact"/>
</dbReference>
<dbReference type="PROSITE" id="PS50886">
    <property type="entry name" value="TRBD"/>
    <property type="match status" value="1"/>
</dbReference>
<evidence type="ECO:0000256" key="12">
    <source>
        <dbReference type="ARBA" id="ARBA00022917"/>
    </source>
</evidence>
<evidence type="ECO:0000256" key="17">
    <source>
        <dbReference type="SAM" id="MobiDB-lite"/>
    </source>
</evidence>
<dbReference type="PROSITE" id="PS51483">
    <property type="entry name" value="B5"/>
    <property type="match status" value="1"/>
</dbReference>
<keyword evidence="8 15" id="KW-0547">Nucleotide-binding</keyword>
<dbReference type="Pfam" id="PF17759">
    <property type="entry name" value="tRNA_synthFbeta"/>
    <property type="match status" value="1"/>
</dbReference>
<keyword evidence="6 15" id="KW-0436">Ligase</keyword>
<evidence type="ECO:0000259" key="19">
    <source>
        <dbReference type="PROSITE" id="PS51447"/>
    </source>
</evidence>
<dbReference type="Gene3D" id="3.50.40.10">
    <property type="entry name" value="Phenylalanyl-trna Synthetase, Chain B, domain 3"/>
    <property type="match status" value="1"/>
</dbReference>
<dbReference type="CDD" id="cd00769">
    <property type="entry name" value="PheRS_beta_core"/>
    <property type="match status" value="1"/>
</dbReference>
<dbReference type="SMART" id="SM00873">
    <property type="entry name" value="B3_4"/>
    <property type="match status" value="1"/>
</dbReference>
<dbReference type="Pfam" id="PF03483">
    <property type="entry name" value="B3_4"/>
    <property type="match status" value="1"/>
</dbReference>
<dbReference type="Pfam" id="PF03147">
    <property type="entry name" value="FDX-ACB"/>
    <property type="match status" value="1"/>
</dbReference>
<dbReference type="Gene3D" id="3.30.56.10">
    <property type="match status" value="2"/>
</dbReference>
<comment type="cofactor">
    <cofactor evidence="15">
        <name>Mg(2+)</name>
        <dbReference type="ChEBI" id="CHEBI:18420"/>
    </cofactor>
    <text evidence="15">Binds 2 magnesium ions per tetramer.</text>
</comment>
<dbReference type="InterPro" id="IPR009061">
    <property type="entry name" value="DNA-bd_dom_put_sf"/>
</dbReference>
<dbReference type="PANTHER" id="PTHR10947:SF0">
    <property type="entry name" value="PHENYLALANINE--TRNA LIGASE BETA SUBUNIT"/>
    <property type="match status" value="1"/>
</dbReference>
<dbReference type="HAMAP" id="MF_00283">
    <property type="entry name" value="Phe_tRNA_synth_beta1"/>
    <property type="match status" value="1"/>
</dbReference>
<comment type="catalytic activity">
    <reaction evidence="14 15">
        <text>tRNA(Phe) + L-phenylalanine + ATP = L-phenylalanyl-tRNA(Phe) + AMP + diphosphate + H(+)</text>
        <dbReference type="Rhea" id="RHEA:19413"/>
        <dbReference type="Rhea" id="RHEA-COMP:9668"/>
        <dbReference type="Rhea" id="RHEA-COMP:9699"/>
        <dbReference type="ChEBI" id="CHEBI:15378"/>
        <dbReference type="ChEBI" id="CHEBI:30616"/>
        <dbReference type="ChEBI" id="CHEBI:33019"/>
        <dbReference type="ChEBI" id="CHEBI:58095"/>
        <dbReference type="ChEBI" id="CHEBI:78442"/>
        <dbReference type="ChEBI" id="CHEBI:78531"/>
        <dbReference type="ChEBI" id="CHEBI:456215"/>
        <dbReference type="EC" id="6.1.1.20"/>
    </reaction>
</comment>
<dbReference type="Gene3D" id="3.30.930.10">
    <property type="entry name" value="Bira Bifunctional Protein, Domain 2"/>
    <property type="match status" value="1"/>
</dbReference>
<evidence type="ECO:0000259" key="18">
    <source>
        <dbReference type="PROSITE" id="PS50886"/>
    </source>
</evidence>
<evidence type="ECO:0000256" key="9">
    <source>
        <dbReference type="ARBA" id="ARBA00022840"/>
    </source>
</evidence>
<keyword evidence="7 15" id="KW-0479">Metal-binding</keyword>
<keyword evidence="9 15" id="KW-0067">ATP-binding</keyword>
<protein>
    <recommendedName>
        <fullName evidence="15">Phenylalanine--tRNA ligase beta subunit</fullName>
        <ecNumber evidence="15">6.1.1.20</ecNumber>
    </recommendedName>
    <alternativeName>
        <fullName evidence="15">Phenylalanyl-tRNA synthetase beta subunit</fullName>
        <shortName evidence="15">PheRS</shortName>
    </alternativeName>
</protein>
<keyword evidence="5 16" id="KW-0820">tRNA-binding</keyword>
<dbReference type="CDD" id="cd02796">
    <property type="entry name" value="tRNA_bind_bactPheRS"/>
    <property type="match status" value="1"/>
</dbReference>
<keyword evidence="12 15" id="KW-0648">Protein biosynthesis</keyword>
<evidence type="ECO:0000256" key="4">
    <source>
        <dbReference type="ARBA" id="ARBA00022490"/>
    </source>
</evidence>
<dbReference type="InterPro" id="IPR045864">
    <property type="entry name" value="aa-tRNA-synth_II/BPL/LPL"/>
</dbReference>
<evidence type="ECO:0000256" key="13">
    <source>
        <dbReference type="ARBA" id="ARBA00023146"/>
    </source>
</evidence>
<dbReference type="SUPFAM" id="SSF54991">
    <property type="entry name" value="Anticodon-binding domain of PheRS"/>
    <property type="match status" value="1"/>
</dbReference>
<feature type="domain" description="TRNA-binding" evidence="18">
    <location>
        <begin position="39"/>
        <end position="148"/>
    </location>
</feature>
<accession>A0ABT7QLD1</accession>
<dbReference type="SUPFAM" id="SSF50249">
    <property type="entry name" value="Nucleic acid-binding proteins"/>
    <property type="match status" value="1"/>
</dbReference>
<comment type="caution">
    <text evidence="21">The sequence shown here is derived from an EMBL/GenBank/DDBJ whole genome shotgun (WGS) entry which is preliminary data.</text>
</comment>
<evidence type="ECO:0000256" key="1">
    <source>
        <dbReference type="ARBA" id="ARBA00004496"/>
    </source>
</evidence>
<dbReference type="InterPro" id="IPR045060">
    <property type="entry name" value="Phe-tRNA-ligase_IIc_bsu"/>
</dbReference>
<reference evidence="21" key="1">
    <citation type="submission" date="2022-08" db="EMBL/GenBank/DDBJ databases">
        <authorList>
            <person name="Dzunkova M."/>
            <person name="La Clair J."/>
            <person name="Tyml T."/>
            <person name="Doud D."/>
            <person name="Schulz F."/>
            <person name="Piquer S."/>
            <person name="Porcel Sanchis D."/>
            <person name="Osborn A."/>
            <person name="Robinson D."/>
            <person name="Louie K.B."/>
            <person name="Bowen B.P."/>
            <person name="Bowers R."/>
            <person name="Lee J."/>
            <person name="Arnau Llombart V."/>
            <person name="Diaz Villanueva W."/>
            <person name="Gosliner T."/>
            <person name="Northen T."/>
            <person name="Cheng J.-F."/>
            <person name="Burkart M.D."/>
            <person name="Woyke T."/>
        </authorList>
    </citation>
    <scope>NUCLEOTIDE SEQUENCE</scope>
    <source>
        <strain evidence="21">Df01</strain>
    </source>
</reference>
<keyword evidence="13 15" id="KW-0030">Aminoacyl-tRNA synthetase</keyword>
<dbReference type="InterPro" id="IPR033714">
    <property type="entry name" value="tRNA_bind_bactPheRS"/>
</dbReference>
<evidence type="ECO:0000256" key="7">
    <source>
        <dbReference type="ARBA" id="ARBA00022723"/>
    </source>
</evidence>
<evidence type="ECO:0000256" key="10">
    <source>
        <dbReference type="ARBA" id="ARBA00022842"/>
    </source>
</evidence>
<dbReference type="InterPro" id="IPR036690">
    <property type="entry name" value="Fdx_antiC-bd_sf"/>
</dbReference>